<dbReference type="PROSITE" id="PS50181">
    <property type="entry name" value="FBOX"/>
    <property type="match status" value="1"/>
</dbReference>
<accession>A0A7R8AP90</accession>
<feature type="domain" description="F-box" evidence="1">
    <location>
        <begin position="3"/>
        <end position="40"/>
    </location>
</feature>
<dbReference type="Proteomes" id="UP000654913">
    <property type="component" value="Chromosome 5"/>
</dbReference>
<dbReference type="InterPro" id="IPR001810">
    <property type="entry name" value="F-box_dom"/>
</dbReference>
<organism evidence="2 3">
    <name type="scientific">Aspergillus puulaauensis</name>
    <dbReference type="NCBI Taxonomy" id="1220207"/>
    <lineage>
        <taxon>Eukaryota</taxon>
        <taxon>Fungi</taxon>
        <taxon>Dikarya</taxon>
        <taxon>Ascomycota</taxon>
        <taxon>Pezizomycotina</taxon>
        <taxon>Eurotiomycetes</taxon>
        <taxon>Eurotiomycetidae</taxon>
        <taxon>Eurotiales</taxon>
        <taxon>Aspergillaceae</taxon>
        <taxon>Aspergillus</taxon>
    </lineage>
</organism>
<dbReference type="GeneID" id="64976879"/>
<evidence type="ECO:0000259" key="1">
    <source>
        <dbReference type="PROSITE" id="PS50181"/>
    </source>
</evidence>
<proteinExistence type="predicted"/>
<protein>
    <recommendedName>
        <fullName evidence="1">F-box domain-containing protein</fullName>
    </recommendedName>
</protein>
<sequence length="180" mass="20532">MAKCPIFSLPREIHDVIIDYLGPPEHLHLRAVCQSFRELIPPLCIQQLLQVEVSDFGLAKDLYTCRDCMRLRPRAKFADNMVKKKKAKGCAEAGKRFCVECGTSPNANSPLPATARYTRGCHVVILGEHHVVCYPCGRFGLGWGERGVYMDECRDCQLQERFLERWTEAEAHKARQKRLA</sequence>
<keyword evidence="3" id="KW-1185">Reference proteome</keyword>
<reference evidence="2" key="2">
    <citation type="submission" date="2021-02" db="EMBL/GenBank/DDBJ databases">
        <title>Aspergillus puulaauensis MK2 genome sequence.</title>
        <authorList>
            <person name="Futagami T."/>
            <person name="Mori K."/>
            <person name="Kadooka C."/>
            <person name="Tanaka T."/>
        </authorList>
    </citation>
    <scope>NUCLEOTIDE SEQUENCE</scope>
    <source>
        <strain evidence="2">MK2</strain>
    </source>
</reference>
<gene>
    <name evidence="2" type="ORF">APUU_51585A</name>
</gene>
<dbReference type="AlphaFoldDB" id="A0A7R8AP90"/>
<dbReference type="RefSeq" id="XP_041559068.1">
    <property type="nucleotide sequence ID" value="XM_041706710.1"/>
</dbReference>
<dbReference type="SUPFAM" id="SSF81383">
    <property type="entry name" value="F-box domain"/>
    <property type="match status" value="1"/>
</dbReference>
<dbReference type="EMBL" id="AP024447">
    <property type="protein sequence ID" value="BCS26874.1"/>
    <property type="molecule type" value="Genomic_DNA"/>
</dbReference>
<reference evidence="2" key="1">
    <citation type="submission" date="2021-01" db="EMBL/GenBank/DDBJ databases">
        <authorList>
            <consortium name="Aspergillus puulaauensis MK2 genome sequencing consortium"/>
            <person name="Kazuki M."/>
            <person name="Futagami T."/>
        </authorList>
    </citation>
    <scope>NUCLEOTIDE SEQUENCE</scope>
    <source>
        <strain evidence="2">MK2</strain>
    </source>
</reference>
<dbReference type="Pfam" id="PF00646">
    <property type="entry name" value="F-box"/>
    <property type="match status" value="1"/>
</dbReference>
<dbReference type="OrthoDB" id="5281164at2759"/>
<evidence type="ECO:0000313" key="3">
    <source>
        <dbReference type="Proteomes" id="UP000654913"/>
    </source>
</evidence>
<dbReference type="KEGG" id="apuu:APUU_51585A"/>
<evidence type="ECO:0000313" key="2">
    <source>
        <dbReference type="EMBL" id="BCS26874.1"/>
    </source>
</evidence>
<dbReference type="InterPro" id="IPR036047">
    <property type="entry name" value="F-box-like_dom_sf"/>
</dbReference>
<name>A0A7R8AP90_9EURO</name>